<name>A0A418VVG0_9PROT</name>
<feature type="chain" id="PRO_5019102256" evidence="1">
    <location>
        <begin position="21"/>
        <end position="111"/>
    </location>
</feature>
<dbReference type="RefSeq" id="WP_119831226.1">
    <property type="nucleotide sequence ID" value="NZ_QYUL01000002.1"/>
</dbReference>
<dbReference type="OrthoDB" id="7376226at2"/>
<reference evidence="2 3" key="1">
    <citation type="submission" date="2018-09" db="EMBL/GenBank/DDBJ databases">
        <authorList>
            <person name="Zhu H."/>
        </authorList>
    </citation>
    <scope>NUCLEOTIDE SEQUENCE [LARGE SCALE GENOMIC DNA]</scope>
    <source>
        <strain evidence="2 3">K2W22B-5</strain>
    </source>
</reference>
<protein>
    <submittedName>
        <fullName evidence="2">Uncharacterized protein</fullName>
    </submittedName>
</protein>
<dbReference type="AlphaFoldDB" id="A0A418VVG0"/>
<comment type="caution">
    <text evidence="2">The sequence shown here is derived from an EMBL/GenBank/DDBJ whole genome shotgun (WGS) entry which is preliminary data.</text>
</comment>
<accession>A0A418VVG0</accession>
<evidence type="ECO:0000313" key="3">
    <source>
        <dbReference type="Proteomes" id="UP000283458"/>
    </source>
</evidence>
<keyword evidence="1" id="KW-0732">Signal</keyword>
<evidence type="ECO:0000313" key="2">
    <source>
        <dbReference type="EMBL" id="RJF81137.1"/>
    </source>
</evidence>
<gene>
    <name evidence="2" type="ORF">D3877_13015</name>
</gene>
<evidence type="ECO:0000256" key="1">
    <source>
        <dbReference type="SAM" id="SignalP"/>
    </source>
</evidence>
<organism evidence="2 3">
    <name type="scientific">Azospirillum cavernae</name>
    <dbReference type="NCBI Taxonomy" id="2320860"/>
    <lineage>
        <taxon>Bacteria</taxon>
        <taxon>Pseudomonadati</taxon>
        <taxon>Pseudomonadota</taxon>
        <taxon>Alphaproteobacteria</taxon>
        <taxon>Rhodospirillales</taxon>
        <taxon>Azospirillaceae</taxon>
        <taxon>Azospirillum</taxon>
    </lineage>
</organism>
<feature type="signal peptide" evidence="1">
    <location>
        <begin position="1"/>
        <end position="20"/>
    </location>
</feature>
<dbReference type="Proteomes" id="UP000283458">
    <property type="component" value="Unassembled WGS sequence"/>
</dbReference>
<sequence length="111" mass="11459">MMGARIGVAMVVMIAGTASAQDIPRYDVAKHCGSVAAAGGGAPSEVIRNGCFQMEQSAYNGLKPLWAGLPQAMRKHCDMVASVGGGGSYSILQGCINMEQSASSQTPGFKY</sequence>
<dbReference type="EMBL" id="QYUL01000002">
    <property type="protein sequence ID" value="RJF81137.1"/>
    <property type="molecule type" value="Genomic_DNA"/>
</dbReference>
<keyword evidence="3" id="KW-1185">Reference proteome</keyword>
<proteinExistence type="predicted"/>